<name>A0A0K2SJG2_LIMPI</name>
<organism evidence="2 3">
    <name type="scientific">Limnochorda pilosa</name>
    <dbReference type="NCBI Taxonomy" id="1555112"/>
    <lineage>
        <taxon>Bacteria</taxon>
        <taxon>Bacillati</taxon>
        <taxon>Bacillota</taxon>
        <taxon>Limnochordia</taxon>
        <taxon>Limnochordales</taxon>
        <taxon>Limnochordaceae</taxon>
        <taxon>Limnochorda</taxon>
    </lineage>
</organism>
<dbReference type="RefSeq" id="WP_068135838.1">
    <property type="nucleotide sequence ID" value="NZ_AP014924.1"/>
</dbReference>
<gene>
    <name evidence="2" type="ORF">LIP_1397</name>
</gene>
<keyword evidence="1" id="KW-0472">Membrane</keyword>
<evidence type="ECO:0008006" key="4">
    <source>
        <dbReference type="Google" id="ProtNLM"/>
    </source>
</evidence>
<evidence type="ECO:0000313" key="2">
    <source>
        <dbReference type="EMBL" id="BAS27248.1"/>
    </source>
</evidence>
<accession>A0A0K2SJG2</accession>
<keyword evidence="1" id="KW-1133">Transmembrane helix</keyword>
<dbReference type="AlphaFoldDB" id="A0A0K2SJG2"/>
<dbReference type="Pfam" id="PF04238">
    <property type="entry name" value="DUF420"/>
    <property type="match status" value="1"/>
</dbReference>
<dbReference type="OrthoDB" id="9811380at2"/>
<dbReference type="KEGG" id="lpil:LIP_1397"/>
<evidence type="ECO:0000256" key="1">
    <source>
        <dbReference type="SAM" id="Phobius"/>
    </source>
</evidence>
<feature type="transmembrane region" description="Helical" evidence="1">
    <location>
        <begin position="40"/>
        <end position="63"/>
    </location>
</feature>
<dbReference type="Proteomes" id="UP000065807">
    <property type="component" value="Chromosome"/>
</dbReference>
<sequence>METAFVMASINALINATSAVVIVRARRFIRNKNVPAHRRLMIIATVLQGVFLALYLIKAYLFGTTLFEGSAAVRVLYLALLAVHVGAATVSAPLVVYALVLGLQRRFGRHRAVVRWAYPLWLFVSVSGPLTYLMLYGLGRPGYGLQAMLVP</sequence>
<dbReference type="PANTHER" id="PTHR37692:SF1">
    <property type="entry name" value="DUF420 DOMAIN-CONTAINING PROTEIN"/>
    <property type="match status" value="1"/>
</dbReference>
<evidence type="ECO:0000313" key="3">
    <source>
        <dbReference type="Proteomes" id="UP000065807"/>
    </source>
</evidence>
<keyword evidence="3" id="KW-1185">Reference proteome</keyword>
<feature type="transmembrane region" description="Helical" evidence="1">
    <location>
        <begin position="120"/>
        <end position="139"/>
    </location>
</feature>
<dbReference type="InterPro" id="IPR007352">
    <property type="entry name" value="DUF420"/>
</dbReference>
<feature type="transmembrane region" description="Helical" evidence="1">
    <location>
        <begin position="6"/>
        <end position="28"/>
    </location>
</feature>
<reference evidence="3" key="1">
    <citation type="submission" date="2015-07" db="EMBL/GenBank/DDBJ databases">
        <title>Complete genome sequence and phylogenetic analysis of Limnochorda pilosa.</title>
        <authorList>
            <person name="Watanabe M."/>
            <person name="Kojima H."/>
            <person name="Fukui M."/>
        </authorList>
    </citation>
    <scope>NUCLEOTIDE SEQUENCE [LARGE SCALE GENOMIC DNA]</scope>
    <source>
        <strain evidence="3">HC45</strain>
    </source>
</reference>
<dbReference type="STRING" id="1555112.LIP_1397"/>
<proteinExistence type="predicted"/>
<keyword evidence="1" id="KW-0812">Transmembrane</keyword>
<reference evidence="3" key="2">
    <citation type="journal article" date="2016" name="Int. J. Syst. Evol. Microbiol.">
        <title>Complete genome sequence and cell structure of Limnochorda pilosa, a Gram-negative spore-former within the phylum Firmicutes.</title>
        <authorList>
            <person name="Watanabe M."/>
            <person name="Kojima H."/>
            <person name="Fukui M."/>
        </authorList>
    </citation>
    <scope>NUCLEOTIDE SEQUENCE [LARGE SCALE GENOMIC DNA]</scope>
    <source>
        <strain evidence="3">HC45</strain>
    </source>
</reference>
<protein>
    <recommendedName>
        <fullName evidence="4">DUF420 domain-containing protein</fullName>
    </recommendedName>
</protein>
<dbReference type="EMBL" id="AP014924">
    <property type="protein sequence ID" value="BAS27248.1"/>
    <property type="molecule type" value="Genomic_DNA"/>
</dbReference>
<feature type="transmembrane region" description="Helical" evidence="1">
    <location>
        <begin position="75"/>
        <end position="100"/>
    </location>
</feature>
<dbReference type="PANTHER" id="PTHR37692">
    <property type="entry name" value="HYPOTHETICAL MEMBRANE SPANNING PROTEIN"/>
    <property type="match status" value="1"/>
</dbReference>